<keyword evidence="4" id="KW-1185">Reference proteome</keyword>
<dbReference type="EMBL" id="AP018448">
    <property type="protein sequence ID" value="BBC31220.1"/>
    <property type="molecule type" value="Genomic_DNA"/>
</dbReference>
<reference evidence="3 4" key="1">
    <citation type="journal article" date="2010" name="ChemBioChem">
        <title>Cloning and characterization of the biosynthetic gene cluster of 16-membered macrolide antibiotic FD-891: involvement of a dual functional cytochrome P450 monooxygenase catalyzing epoxidation and hydroxylation.</title>
        <authorList>
            <person name="Kudo F."/>
            <person name="Motegi A."/>
            <person name="Mizoue K."/>
            <person name="Eguchi T."/>
        </authorList>
    </citation>
    <scope>NUCLEOTIDE SEQUENCE [LARGE SCALE GENOMIC DNA]</scope>
    <source>
        <strain evidence="3 4">A-8890</strain>
    </source>
</reference>
<dbReference type="PANTHER" id="PTHR42659:SF1">
    <property type="entry name" value="OXIDOREDUCTASE"/>
    <property type="match status" value="1"/>
</dbReference>
<dbReference type="Pfam" id="PF03450">
    <property type="entry name" value="CO_deh_flav_C"/>
    <property type="match status" value="1"/>
</dbReference>
<organism evidence="3 4">
    <name type="scientific">Streptomyces graminofaciens</name>
    <dbReference type="NCBI Taxonomy" id="68212"/>
    <lineage>
        <taxon>Bacteria</taxon>
        <taxon>Bacillati</taxon>
        <taxon>Actinomycetota</taxon>
        <taxon>Actinomycetes</taxon>
        <taxon>Kitasatosporales</taxon>
        <taxon>Streptomycetaceae</taxon>
        <taxon>Streptomyces</taxon>
    </lineage>
</organism>
<dbReference type="PANTHER" id="PTHR42659">
    <property type="entry name" value="XANTHINE DEHYDROGENASE SUBUNIT C-RELATED"/>
    <property type="match status" value="1"/>
</dbReference>
<dbReference type="Gene3D" id="3.30.390.50">
    <property type="entry name" value="CO dehydrogenase flavoprotein, C-terminal domain"/>
    <property type="match status" value="1"/>
</dbReference>
<dbReference type="Proteomes" id="UP001321542">
    <property type="component" value="Chromosome"/>
</dbReference>
<reference evidence="3 4" key="2">
    <citation type="journal article" date="2023" name="ChemBioChem">
        <title>Acyltransferase Domain Exchange between Two Independent Type I Polyketide Synthases in the Same Producer Strain of Macrolide Antibiotics.</title>
        <authorList>
            <person name="Kudo F."/>
            <person name="Kishikawa K."/>
            <person name="Tsuboi K."/>
            <person name="Kido T."/>
            <person name="Usui T."/>
            <person name="Hashimoto J."/>
            <person name="Shin-Ya K."/>
            <person name="Miyanaga A."/>
            <person name="Eguchi T."/>
        </authorList>
    </citation>
    <scope>NUCLEOTIDE SEQUENCE [LARGE SCALE GENOMIC DNA]</scope>
    <source>
        <strain evidence="3 4">A-8890</strain>
    </source>
</reference>
<dbReference type="SMART" id="SM01092">
    <property type="entry name" value="CO_deh_flav_C"/>
    <property type="match status" value="1"/>
</dbReference>
<proteinExistence type="predicted"/>
<protein>
    <recommendedName>
        <fullName evidence="2">FAD-binding PCMH-type domain-containing protein</fullName>
    </recommendedName>
</protein>
<dbReference type="Gene3D" id="3.30.43.10">
    <property type="entry name" value="Uridine Diphospho-n-acetylenolpyruvylglucosamine Reductase, domain 2"/>
    <property type="match status" value="1"/>
</dbReference>
<evidence type="ECO:0000259" key="2">
    <source>
        <dbReference type="PROSITE" id="PS51387"/>
    </source>
</evidence>
<dbReference type="InterPro" id="IPR016167">
    <property type="entry name" value="FAD-bd_PCMH_sub1"/>
</dbReference>
<dbReference type="InterPro" id="IPR002346">
    <property type="entry name" value="Mopterin_DH_FAD-bd"/>
</dbReference>
<dbReference type="SUPFAM" id="SSF55447">
    <property type="entry name" value="CO dehydrogenase flavoprotein C-terminal domain-like"/>
    <property type="match status" value="1"/>
</dbReference>
<evidence type="ECO:0000313" key="3">
    <source>
        <dbReference type="EMBL" id="BBC31220.1"/>
    </source>
</evidence>
<dbReference type="InterPro" id="IPR036683">
    <property type="entry name" value="CO_DH_flav_C_dom_sf"/>
</dbReference>
<dbReference type="InterPro" id="IPR036318">
    <property type="entry name" value="FAD-bd_PCMH-like_sf"/>
</dbReference>
<evidence type="ECO:0000313" key="4">
    <source>
        <dbReference type="Proteomes" id="UP001321542"/>
    </source>
</evidence>
<gene>
    <name evidence="3" type="ORF">SGFS_025140</name>
</gene>
<dbReference type="SUPFAM" id="SSF56176">
    <property type="entry name" value="FAD-binding/transporter-associated domain-like"/>
    <property type="match status" value="1"/>
</dbReference>
<dbReference type="Pfam" id="PF00941">
    <property type="entry name" value="FAD_binding_5"/>
    <property type="match status" value="1"/>
</dbReference>
<dbReference type="InterPro" id="IPR016166">
    <property type="entry name" value="FAD-bd_PCMH"/>
</dbReference>
<dbReference type="InterPro" id="IPR005107">
    <property type="entry name" value="CO_DH_flav_C"/>
</dbReference>
<dbReference type="InterPro" id="IPR016169">
    <property type="entry name" value="FAD-bd_PCMH_sub2"/>
</dbReference>
<dbReference type="InterPro" id="IPR051312">
    <property type="entry name" value="Diverse_Substr_Oxidored"/>
</dbReference>
<dbReference type="PROSITE" id="PS51387">
    <property type="entry name" value="FAD_PCMH"/>
    <property type="match status" value="1"/>
</dbReference>
<dbReference type="Gene3D" id="3.30.465.10">
    <property type="match status" value="2"/>
</dbReference>
<feature type="domain" description="FAD-binding PCMH-type" evidence="2">
    <location>
        <begin position="1"/>
        <end position="220"/>
    </location>
</feature>
<sequence>MYPFSFTKAPSTREALEAGRRGGRYIAGGTTLVDLMRETVERPETLVDISGLPLDEVTVTGRGGLRIGALVTMTEAAAHRKVRATYPVVSQALELSASPQLRNMATIGGNIMQRTRCTYFREVTADCNKREPGSGRAARECFNRTHAILGASEDCVATHPSDVAVAFAALEAQVRLLGPDGERTVPFTDFLLPPGRTPDQEQALRKGELITAVEIPAYPRPLKSGYLKVRDRQSYEFALTSAAVALHVRGGVIREAKVAAGGVGTVPWKLPAVERALIGERPSERLWARAAAAPAPGPARPRVRAVRHHRRRTRVEAGMVSGRLRVPGAAAIKARSSLRQAVVLFRANEIRWIPAGPWAREPPSCPPCQVTPKALCPRVRGTAVAWQSTPSHPCGHAA</sequence>
<name>A0ABN5VET8_9ACTN</name>
<keyword evidence="1" id="KW-0560">Oxidoreductase</keyword>
<accession>A0ABN5VET8</accession>
<evidence type="ECO:0000256" key="1">
    <source>
        <dbReference type="ARBA" id="ARBA00023002"/>
    </source>
</evidence>